<dbReference type="EMBL" id="AP022613">
    <property type="protein sequence ID" value="BBZ40942.1"/>
    <property type="molecule type" value="Genomic_DNA"/>
</dbReference>
<dbReference type="SUPFAM" id="SSF51182">
    <property type="entry name" value="RmlC-like cupins"/>
    <property type="match status" value="1"/>
</dbReference>
<feature type="active site" description="Proton acceptor" evidence="2">
    <location>
        <position position="65"/>
    </location>
</feature>
<dbReference type="PANTHER" id="PTHR21047:SF2">
    <property type="entry name" value="THYMIDINE DIPHOSPHO-4-KETO-RHAMNOSE 3,5-EPIMERASE"/>
    <property type="match status" value="1"/>
</dbReference>
<evidence type="ECO:0000256" key="3">
    <source>
        <dbReference type="PIRSR" id="PIRSR600888-3"/>
    </source>
</evidence>
<feature type="site" description="Participates in a stacking interaction with the thymidine ring of dTDP-4-oxo-6-deoxyglucose" evidence="3">
    <location>
        <position position="141"/>
    </location>
</feature>
<gene>
    <name evidence="4" type="primary">rfbC-2</name>
    <name evidence="4" type="ORF">MCNS_40050</name>
</gene>
<dbReference type="GO" id="GO:0008830">
    <property type="term" value="F:dTDP-4-dehydrorhamnose 3,5-epimerase activity"/>
    <property type="evidence" value="ECO:0007669"/>
    <property type="project" value="InterPro"/>
</dbReference>
<dbReference type="GO" id="GO:0005829">
    <property type="term" value="C:cytosol"/>
    <property type="evidence" value="ECO:0007669"/>
    <property type="project" value="TreeGrafter"/>
</dbReference>
<accession>A0A7I7YIK8</accession>
<evidence type="ECO:0000256" key="1">
    <source>
        <dbReference type="ARBA" id="ARBA00010154"/>
    </source>
</evidence>
<protein>
    <submittedName>
        <fullName evidence="4">dTDP-4-dehydrorhamnose 3,5-epimerase</fullName>
    </submittedName>
</protein>
<evidence type="ECO:0000256" key="2">
    <source>
        <dbReference type="PIRSR" id="PIRSR600888-1"/>
    </source>
</evidence>
<dbReference type="GO" id="GO:0000271">
    <property type="term" value="P:polysaccharide biosynthetic process"/>
    <property type="evidence" value="ECO:0007669"/>
    <property type="project" value="TreeGrafter"/>
</dbReference>
<dbReference type="Pfam" id="PF00908">
    <property type="entry name" value="dTDP_sugar_isom"/>
    <property type="match status" value="1"/>
</dbReference>
<dbReference type="InterPro" id="IPR011051">
    <property type="entry name" value="RmlC_Cupin_sf"/>
</dbReference>
<comment type="similarity">
    <text evidence="1">Belongs to the dTDP-4-dehydrorhamnose 3,5-epimerase family.</text>
</comment>
<dbReference type="GO" id="GO:0019305">
    <property type="term" value="P:dTDP-rhamnose biosynthetic process"/>
    <property type="evidence" value="ECO:0007669"/>
    <property type="project" value="TreeGrafter"/>
</dbReference>
<evidence type="ECO:0000313" key="4">
    <source>
        <dbReference type="EMBL" id="BBZ40942.1"/>
    </source>
</evidence>
<name>A0A7I7YIK8_9MYCO</name>
<feature type="active site" description="Proton donor" evidence="2">
    <location>
        <position position="135"/>
    </location>
</feature>
<organism evidence="4 5">
    <name type="scientific">Mycobacterium conspicuum</name>
    <dbReference type="NCBI Taxonomy" id="44010"/>
    <lineage>
        <taxon>Bacteria</taxon>
        <taxon>Bacillati</taxon>
        <taxon>Actinomycetota</taxon>
        <taxon>Actinomycetes</taxon>
        <taxon>Mycobacteriales</taxon>
        <taxon>Mycobacteriaceae</taxon>
        <taxon>Mycobacterium</taxon>
    </lineage>
</organism>
<dbReference type="Gene3D" id="2.60.120.10">
    <property type="entry name" value="Jelly Rolls"/>
    <property type="match status" value="1"/>
</dbReference>
<dbReference type="InterPro" id="IPR000888">
    <property type="entry name" value="RmlC-like"/>
</dbReference>
<dbReference type="InterPro" id="IPR014710">
    <property type="entry name" value="RmlC-like_jellyroll"/>
</dbReference>
<keyword evidence="5" id="KW-1185">Reference proteome</keyword>
<dbReference type="PANTHER" id="PTHR21047">
    <property type="entry name" value="DTDP-6-DEOXY-D-GLUCOSE-3,5 EPIMERASE"/>
    <property type="match status" value="1"/>
</dbReference>
<dbReference type="AlphaFoldDB" id="A0A7I7YIK8"/>
<proteinExistence type="inferred from homology"/>
<reference evidence="4 5" key="1">
    <citation type="journal article" date="2019" name="Emerg. Microbes Infect.">
        <title>Comprehensive subspecies identification of 175 nontuberculous mycobacteria species based on 7547 genomic profiles.</title>
        <authorList>
            <person name="Matsumoto Y."/>
            <person name="Kinjo T."/>
            <person name="Motooka D."/>
            <person name="Nabeya D."/>
            <person name="Jung N."/>
            <person name="Uechi K."/>
            <person name="Horii T."/>
            <person name="Iida T."/>
            <person name="Fujita J."/>
            <person name="Nakamura S."/>
        </authorList>
    </citation>
    <scope>NUCLEOTIDE SEQUENCE [LARGE SCALE GENOMIC DNA]</scope>
    <source>
        <strain evidence="4 5">JCM 14738</strain>
    </source>
</reference>
<dbReference type="CDD" id="cd00438">
    <property type="entry name" value="cupin_RmlC"/>
    <property type="match status" value="1"/>
</dbReference>
<evidence type="ECO:0000313" key="5">
    <source>
        <dbReference type="Proteomes" id="UP000467385"/>
    </source>
</evidence>
<dbReference type="Proteomes" id="UP000467385">
    <property type="component" value="Chromosome"/>
</dbReference>
<sequence length="186" mass="20895">MGLVKILDAPLADLKIVQSFPHRDDRGAFMRLFCAQELQPVLGHRQIVQINQSRTTSVGAVRGMHFQFPPHAEMKMVRCVRGRVWDVAVDLRAGSPTFLRWHAVELAPDDAQMLVIPEGFAHGFQALEPDSELLYLHTAFYHPPSEGGLRYDDPRLAITWPLPPQDLSSRDLAHPLVGPEFCGIEL</sequence>